<feature type="domain" description="Integral membrane bound transporter" evidence="9">
    <location>
        <begin position="404"/>
        <end position="524"/>
    </location>
</feature>
<evidence type="ECO:0000256" key="3">
    <source>
        <dbReference type="ARBA" id="ARBA00022692"/>
    </source>
</evidence>
<evidence type="ECO:0000313" key="11">
    <source>
        <dbReference type="Proteomes" id="UP001596086"/>
    </source>
</evidence>
<accession>A0ABW0RX02</accession>
<dbReference type="Pfam" id="PF12805">
    <property type="entry name" value="FUSC-like"/>
    <property type="match status" value="1"/>
</dbReference>
<gene>
    <name evidence="10" type="ORF">ACFPO9_11145</name>
</gene>
<dbReference type="PANTHER" id="PTHR30509:SF9">
    <property type="entry name" value="MULTIDRUG RESISTANCE PROTEIN MDTO"/>
    <property type="match status" value="1"/>
</dbReference>
<keyword evidence="5 7" id="KW-0472">Membrane</keyword>
<comment type="similarity">
    <text evidence="6">Belongs to the YccS/YhfK family.</text>
</comment>
<dbReference type="PANTHER" id="PTHR30509">
    <property type="entry name" value="P-HYDROXYBENZOIC ACID EFFLUX PUMP SUBUNIT-RELATED"/>
    <property type="match status" value="1"/>
</dbReference>
<feature type="transmembrane region" description="Helical" evidence="7">
    <location>
        <begin position="482"/>
        <end position="501"/>
    </location>
</feature>
<feature type="transmembrane region" description="Helical" evidence="7">
    <location>
        <begin position="65"/>
        <end position="84"/>
    </location>
</feature>
<keyword evidence="3 7" id="KW-0812">Transmembrane</keyword>
<evidence type="ECO:0000256" key="1">
    <source>
        <dbReference type="ARBA" id="ARBA00004651"/>
    </source>
</evidence>
<keyword evidence="4 7" id="KW-1133">Transmembrane helix</keyword>
<proteinExistence type="inferred from homology"/>
<evidence type="ECO:0000313" key="10">
    <source>
        <dbReference type="EMBL" id="MFC5549073.1"/>
    </source>
</evidence>
<evidence type="ECO:0000256" key="4">
    <source>
        <dbReference type="ARBA" id="ARBA00022989"/>
    </source>
</evidence>
<name>A0ABW0RX02_9BURK</name>
<dbReference type="Proteomes" id="UP001596086">
    <property type="component" value="Unassembled WGS sequence"/>
</dbReference>
<feature type="transmembrane region" description="Helical" evidence="7">
    <location>
        <begin position="90"/>
        <end position="109"/>
    </location>
</feature>
<protein>
    <submittedName>
        <fullName evidence="10">FUSC family membrane protein</fullName>
    </submittedName>
</protein>
<keyword evidence="2" id="KW-1003">Cell membrane</keyword>
<feature type="domain" description="Integral membrane protein YccS N-terminal" evidence="8">
    <location>
        <begin position="68"/>
        <end position="335"/>
    </location>
</feature>
<evidence type="ECO:0000259" key="9">
    <source>
        <dbReference type="Pfam" id="PF13515"/>
    </source>
</evidence>
<dbReference type="InterPro" id="IPR032692">
    <property type="entry name" value="YccS_N"/>
</dbReference>
<organism evidence="10 11">
    <name type="scientific">Massilia aerilata</name>
    <dbReference type="NCBI Taxonomy" id="453817"/>
    <lineage>
        <taxon>Bacteria</taxon>
        <taxon>Pseudomonadati</taxon>
        <taxon>Pseudomonadota</taxon>
        <taxon>Betaproteobacteria</taxon>
        <taxon>Burkholderiales</taxon>
        <taxon>Oxalobacteraceae</taxon>
        <taxon>Telluria group</taxon>
        <taxon>Massilia</taxon>
    </lineage>
</organism>
<evidence type="ECO:0000256" key="2">
    <source>
        <dbReference type="ARBA" id="ARBA00022475"/>
    </source>
</evidence>
<dbReference type="InterPro" id="IPR049453">
    <property type="entry name" value="Memb_transporter_dom"/>
</dbReference>
<reference evidence="11" key="1">
    <citation type="journal article" date="2019" name="Int. J. Syst. Evol. Microbiol.">
        <title>The Global Catalogue of Microorganisms (GCM) 10K type strain sequencing project: providing services to taxonomists for standard genome sequencing and annotation.</title>
        <authorList>
            <consortium name="The Broad Institute Genomics Platform"/>
            <consortium name="The Broad Institute Genome Sequencing Center for Infectious Disease"/>
            <person name="Wu L."/>
            <person name="Ma J."/>
        </authorList>
    </citation>
    <scope>NUCLEOTIDE SEQUENCE [LARGE SCALE GENOMIC DNA]</scope>
    <source>
        <strain evidence="11">CGMCC 4.5798</strain>
    </source>
</reference>
<feature type="transmembrane region" description="Helical" evidence="7">
    <location>
        <begin position="141"/>
        <end position="162"/>
    </location>
</feature>
<evidence type="ECO:0000256" key="5">
    <source>
        <dbReference type="ARBA" id="ARBA00023136"/>
    </source>
</evidence>
<dbReference type="Pfam" id="PF13515">
    <property type="entry name" value="FUSC_2"/>
    <property type="match status" value="1"/>
</dbReference>
<keyword evidence="11" id="KW-1185">Reference proteome</keyword>
<feature type="transmembrane region" description="Helical" evidence="7">
    <location>
        <begin position="444"/>
        <end position="470"/>
    </location>
</feature>
<sequence>MHYTLAPRTFLFSHYFYTGLRIATGIVGLAYLTYFIAGLPSAMAVAIGALCTSLMDLPSPLRHKFNEMLAGVLFCSLVALVVGLCSPVPWLLRSVIVLVSFLASMMVVYGRKAMPLQFVALFVMMLSSEEAATPLQALHQGALFFLGGAGYMAYAMVVVWILQRRLKQQVLAEALYELAAYTSTKAGCYDMAQPLSAQMEKLVRQQSTLAERQQASRDLILRGRPAKDEEVLVQVHYAMFDLYELVLATHTDYVLLRQHFAGASVLPLLGDLIGKAARDIESVAYAMTRGRPSQRTVDYDAELRTLAATLRALPPGEGEAAEAQAVLRATSNKIRETIAMIARLHAAGQAPQGALPMLAGADLTPFLTQQRYSLGILLANLRWTSPTFRYALRVAMAISVGLVSSEWLPWQTHGYWIALTIAVVLKPSFSITRQRRADRLVGTLIGCLLTAVILRFVHAPAILFGFLFVATAAGPTFLYVKYRYTAIAASMQALLLIGLTVPHGAGAIGERLLDTLLGTLIATFFSYVLPSWEYQDLPRLVDEVLEANRKYVDDGAALLLGAVADDFHYRVSRKRFMDSLATLSGALGRMLDEPADKRRAPRELNRFTVQNYLLVAHMAALRLLLRRYAENMPRAEVEAMLRNGFAAVRASLGAAPQAVDSALDKAARQDPAWPGWGPLRRRLRMLRQDAAQVALASAAIGQALGRPAGTQAAKDDASLLGR</sequence>
<evidence type="ECO:0000256" key="6">
    <source>
        <dbReference type="ARBA" id="ARBA00043993"/>
    </source>
</evidence>
<dbReference type="EMBL" id="JBHSMZ010000006">
    <property type="protein sequence ID" value="MFC5549073.1"/>
    <property type="molecule type" value="Genomic_DNA"/>
</dbReference>
<evidence type="ECO:0000259" key="8">
    <source>
        <dbReference type="Pfam" id="PF12805"/>
    </source>
</evidence>
<evidence type="ECO:0000256" key="7">
    <source>
        <dbReference type="SAM" id="Phobius"/>
    </source>
</evidence>
<dbReference type="RefSeq" id="WP_379770594.1">
    <property type="nucleotide sequence ID" value="NZ_JBHSMZ010000006.1"/>
</dbReference>
<comment type="caution">
    <text evidence="10">The sequence shown here is derived from an EMBL/GenBank/DDBJ whole genome shotgun (WGS) entry which is preliminary data.</text>
</comment>
<comment type="subcellular location">
    <subcellularLocation>
        <location evidence="1">Cell membrane</location>
        <topology evidence="1">Multi-pass membrane protein</topology>
    </subcellularLocation>
</comment>
<feature type="transmembrane region" description="Helical" evidence="7">
    <location>
        <begin position="20"/>
        <end position="53"/>
    </location>
</feature>